<name>A0A1G8GKM3_9CLOT</name>
<dbReference type="InterPro" id="IPR000515">
    <property type="entry name" value="MetI-like"/>
</dbReference>
<dbReference type="InterPro" id="IPR035906">
    <property type="entry name" value="MetI-like_sf"/>
</dbReference>
<evidence type="ECO:0000256" key="2">
    <source>
        <dbReference type="ARBA" id="ARBA00022448"/>
    </source>
</evidence>
<dbReference type="InterPro" id="IPR025966">
    <property type="entry name" value="OppC_N"/>
</dbReference>
<keyword evidence="2 7" id="KW-0813">Transport</keyword>
<feature type="transmembrane region" description="Helical" evidence="7">
    <location>
        <begin position="270"/>
        <end position="290"/>
    </location>
</feature>
<keyword evidence="4 7" id="KW-0812">Transmembrane</keyword>
<feature type="transmembrane region" description="Helical" evidence="7">
    <location>
        <begin position="34"/>
        <end position="54"/>
    </location>
</feature>
<feature type="transmembrane region" description="Helical" evidence="7">
    <location>
        <begin position="98"/>
        <end position="124"/>
    </location>
</feature>
<dbReference type="PROSITE" id="PS50928">
    <property type="entry name" value="ABC_TM1"/>
    <property type="match status" value="1"/>
</dbReference>
<evidence type="ECO:0000256" key="3">
    <source>
        <dbReference type="ARBA" id="ARBA00022475"/>
    </source>
</evidence>
<protein>
    <submittedName>
        <fullName evidence="9">Peptide/nickel transport system permease protein</fullName>
    </submittedName>
</protein>
<sequence>MEDNKKNYEKTTQAANIVGPWMIAWGRFKKNKTAMFGAILFILIIVAIIFVPIFSKFELNDFILDDKKLPPSGKYWLGTDEQGRDVFTRLFLGGRTSIMVGLIAAGFTVLIGALVGGVAGYYGGIVDNILMRFAEIVYSIPFTPTVITISGALMWVESKYKMYLVMFLIGILSWPGLARMVRGQILSLREQEFMQATEILGLSTRSRIAKHLLPNTYAYIIVSATLGMAGAILTEASLSYLGLGVTPPTPTWGNMIERARNSDVFRNMQWLWVPPGVMIMLTVLSINLLGEGLRDAFDPKEIR</sequence>
<accession>A0A1G8GKM3</accession>
<feature type="transmembrane region" description="Helical" evidence="7">
    <location>
        <begin position="217"/>
        <end position="243"/>
    </location>
</feature>
<dbReference type="Gene3D" id="1.10.3720.10">
    <property type="entry name" value="MetI-like"/>
    <property type="match status" value="1"/>
</dbReference>
<dbReference type="GO" id="GO:0005886">
    <property type="term" value="C:plasma membrane"/>
    <property type="evidence" value="ECO:0007669"/>
    <property type="project" value="UniProtKB-SubCell"/>
</dbReference>
<evidence type="ECO:0000313" key="10">
    <source>
        <dbReference type="Proteomes" id="UP000183255"/>
    </source>
</evidence>
<evidence type="ECO:0000256" key="4">
    <source>
        <dbReference type="ARBA" id="ARBA00022692"/>
    </source>
</evidence>
<comment type="subcellular location">
    <subcellularLocation>
        <location evidence="1 7">Cell membrane</location>
        <topology evidence="1 7">Multi-pass membrane protein</topology>
    </subcellularLocation>
</comment>
<feature type="domain" description="ABC transmembrane type-1" evidence="8">
    <location>
        <begin position="94"/>
        <end position="290"/>
    </location>
</feature>
<dbReference type="CDD" id="cd06261">
    <property type="entry name" value="TM_PBP2"/>
    <property type="match status" value="1"/>
</dbReference>
<dbReference type="Pfam" id="PF12911">
    <property type="entry name" value="OppC_N"/>
    <property type="match status" value="1"/>
</dbReference>
<dbReference type="Pfam" id="PF00528">
    <property type="entry name" value="BPD_transp_1"/>
    <property type="match status" value="1"/>
</dbReference>
<dbReference type="SUPFAM" id="SSF161098">
    <property type="entry name" value="MetI-like"/>
    <property type="match status" value="1"/>
</dbReference>
<evidence type="ECO:0000256" key="1">
    <source>
        <dbReference type="ARBA" id="ARBA00004651"/>
    </source>
</evidence>
<organism evidence="9 10">
    <name type="scientific">Proteiniclasticum ruminis</name>
    <dbReference type="NCBI Taxonomy" id="398199"/>
    <lineage>
        <taxon>Bacteria</taxon>
        <taxon>Bacillati</taxon>
        <taxon>Bacillota</taxon>
        <taxon>Clostridia</taxon>
        <taxon>Eubacteriales</taxon>
        <taxon>Clostridiaceae</taxon>
        <taxon>Proteiniclasticum</taxon>
    </lineage>
</organism>
<evidence type="ECO:0000259" key="8">
    <source>
        <dbReference type="PROSITE" id="PS50928"/>
    </source>
</evidence>
<gene>
    <name evidence="9" type="ORF">SAMN05421804_101294</name>
</gene>
<dbReference type="GO" id="GO:0055085">
    <property type="term" value="P:transmembrane transport"/>
    <property type="evidence" value="ECO:0007669"/>
    <property type="project" value="InterPro"/>
</dbReference>
<keyword evidence="5 7" id="KW-1133">Transmembrane helix</keyword>
<dbReference type="EMBL" id="FNDZ01000001">
    <property type="protein sequence ID" value="SDH94876.1"/>
    <property type="molecule type" value="Genomic_DNA"/>
</dbReference>
<comment type="similarity">
    <text evidence="7">Belongs to the binding-protein-dependent transport system permease family.</text>
</comment>
<dbReference type="InterPro" id="IPR050366">
    <property type="entry name" value="BP-dependent_transpt_permease"/>
</dbReference>
<keyword evidence="6 7" id="KW-0472">Membrane</keyword>
<evidence type="ECO:0000256" key="6">
    <source>
        <dbReference type="ARBA" id="ARBA00023136"/>
    </source>
</evidence>
<dbReference type="NCBIfam" id="NF045476">
    <property type="entry name" value="Opp4C"/>
    <property type="match status" value="1"/>
</dbReference>
<dbReference type="PANTHER" id="PTHR43386:SF1">
    <property type="entry name" value="D,D-DIPEPTIDE TRANSPORT SYSTEM PERMEASE PROTEIN DDPC-RELATED"/>
    <property type="match status" value="1"/>
</dbReference>
<evidence type="ECO:0000313" key="9">
    <source>
        <dbReference type="EMBL" id="SDH94876.1"/>
    </source>
</evidence>
<dbReference type="InterPro" id="IPR053523">
    <property type="entry name" value="Oligopeptide_permease_AppC"/>
</dbReference>
<dbReference type="Proteomes" id="UP000183255">
    <property type="component" value="Unassembled WGS sequence"/>
</dbReference>
<evidence type="ECO:0000256" key="7">
    <source>
        <dbReference type="RuleBase" id="RU363032"/>
    </source>
</evidence>
<dbReference type="PANTHER" id="PTHR43386">
    <property type="entry name" value="OLIGOPEPTIDE TRANSPORT SYSTEM PERMEASE PROTEIN APPC"/>
    <property type="match status" value="1"/>
</dbReference>
<feature type="transmembrane region" description="Helical" evidence="7">
    <location>
        <begin position="136"/>
        <end position="156"/>
    </location>
</feature>
<keyword evidence="3" id="KW-1003">Cell membrane</keyword>
<reference evidence="9 10" key="1">
    <citation type="submission" date="2016-10" db="EMBL/GenBank/DDBJ databases">
        <authorList>
            <person name="de Groot N.N."/>
        </authorList>
    </citation>
    <scope>NUCLEOTIDE SEQUENCE [LARGE SCALE GENOMIC DNA]</scope>
    <source>
        <strain evidence="9 10">CGMCC 1.5058</strain>
    </source>
</reference>
<proteinExistence type="inferred from homology"/>
<dbReference type="AlphaFoldDB" id="A0A1G8GKM3"/>
<evidence type="ECO:0000256" key="5">
    <source>
        <dbReference type="ARBA" id="ARBA00022989"/>
    </source>
</evidence>
<feature type="transmembrane region" description="Helical" evidence="7">
    <location>
        <begin position="162"/>
        <end position="181"/>
    </location>
</feature>